<sequence length="156" mass="16828">MALLLSQKLSLAARWLVVATSLTAFIGCTKLSGYASTDFCFLATFVVVIYSTLQAYSMSFTKVLALSRNAQLVMDVLCALLMLASGIILYLTGVPYYYAHDEWNLAKIVSYVAAFFQGLVVLCHCIVAAPDASDDIQADSYGVGNTPTSFAPVKQV</sequence>
<protein>
    <recommendedName>
        <fullName evidence="4">MARVEL domain-containing protein</fullName>
    </recommendedName>
</protein>
<evidence type="ECO:0000313" key="2">
    <source>
        <dbReference type="EMBL" id="KAF0740353.1"/>
    </source>
</evidence>
<feature type="transmembrane region" description="Helical" evidence="1">
    <location>
        <begin position="72"/>
        <end position="96"/>
    </location>
</feature>
<organism evidence="2 3">
    <name type="scientific">Aphanomyces euteiches</name>
    <dbReference type="NCBI Taxonomy" id="100861"/>
    <lineage>
        <taxon>Eukaryota</taxon>
        <taxon>Sar</taxon>
        <taxon>Stramenopiles</taxon>
        <taxon>Oomycota</taxon>
        <taxon>Saprolegniomycetes</taxon>
        <taxon>Saprolegniales</taxon>
        <taxon>Verrucalvaceae</taxon>
        <taxon>Aphanomyces</taxon>
    </lineage>
</organism>
<keyword evidence="1" id="KW-1133">Transmembrane helix</keyword>
<proteinExistence type="predicted"/>
<dbReference type="Proteomes" id="UP000481153">
    <property type="component" value="Unassembled WGS sequence"/>
</dbReference>
<name>A0A6G0XJ67_9STRA</name>
<evidence type="ECO:0008006" key="4">
    <source>
        <dbReference type="Google" id="ProtNLM"/>
    </source>
</evidence>
<feature type="transmembrane region" description="Helical" evidence="1">
    <location>
        <begin position="108"/>
        <end position="129"/>
    </location>
</feature>
<reference evidence="2 3" key="1">
    <citation type="submission" date="2019-07" db="EMBL/GenBank/DDBJ databases">
        <title>Genomics analysis of Aphanomyces spp. identifies a new class of oomycete effector associated with host adaptation.</title>
        <authorList>
            <person name="Gaulin E."/>
        </authorList>
    </citation>
    <scope>NUCLEOTIDE SEQUENCE [LARGE SCALE GENOMIC DNA]</scope>
    <source>
        <strain evidence="2 3">ATCC 201684</strain>
    </source>
</reference>
<gene>
    <name evidence="2" type="ORF">Ae201684_004092</name>
</gene>
<evidence type="ECO:0000313" key="3">
    <source>
        <dbReference type="Proteomes" id="UP000481153"/>
    </source>
</evidence>
<dbReference type="VEuPathDB" id="FungiDB:AeMF1_012269"/>
<dbReference type="AlphaFoldDB" id="A0A6G0XJ67"/>
<keyword evidence="1" id="KW-0812">Transmembrane</keyword>
<comment type="caution">
    <text evidence="2">The sequence shown here is derived from an EMBL/GenBank/DDBJ whole genome shotgun (WGS) entry which is preliminary data.</text>
</comment>
<keyword evidence="3" id="KW-1185">Reference proteome</keyword>
<feature type="transmembrane region" description="Helical" evidence="1">
    <location>
        <begin position="41"/>
        <end position="60"/>
    </location>
</feature>
<evidence type="ECO:0000256" key="1">
    <source>
        <dbReference type="SAM" id="Phobius"/>
    </source>
</evidence>
<dbReference type="EMBL" id="VJMJ01000052">
    <property type="protein sequence ID" value="KAF0740353.1"/>
    <property type="molecule type" value="Genomic_DNA"/>
</dbReference>
<keyword evidence="1" id="KW-0472">Membrane</keyword>
<feature type="transmembrane region" description="Helical" evidence="1">
    <location>
        <begin position="12"/>
        <end position="35"/>
    </location>
</feature>
<accession>A0A6G0XJ67</accession>